<evidence type="ECO:0000313" key="4">
    <source>
        <dbReference type="EMBL" id="KAA0195533.1"/>
    </source>
</evidence>
<dbReference type="Proteomes" id="UP000694843">
    <property type="component" value="Unplaced"/>
</dbReference>
<dbReference type="AlphaFoldDB" id="A0A6A0H1B2"/>
<dbReference type="Gene3D" id="3.90.70.130">
    <property type="match status" value="1"/>
</dbReference>
<dbReference type="Proteomes" id="UP000711488">
    <property type="component" value="Unassembled WGS sequence"/>
</dbReference>
<feature type="domain" description="UFSP1/2/DUB catalytic" evidence="3">
    <location>
        <begin position="27"/>
        <end position="221"/>
    </location>
</feature>
<dbReference type="Pfam" id="PF07910">
    <property type="entry name" value="Peptidase_C78"/>
    <property type="match status" value="1"/>
</dbReference>
<dbReference type="OrthoDB" id="417506at2759"/>
<dbReference type="RefSeq" id="XP_018024607.1">
    <property type="nucleotide sequence ID" value="XM_018169118.2"/>
</dbReference>
<reference evidence="4" key="2">
    <citation type="journal article" date="2018" name="Environ. Sci. Technol.">
        <title>The Toxicogenome of Hyalella azteca: A Model for Sediment Ecotoxicology and Evolutionary Toxicology.</title>
        <authorList>
            <person name="Poynton H.C."/>
            <person name="Hasenbein S."/>
            <person name="Benoit J.B."/>
            <person name="Sepulveda M.S."/>
            <person name="Poelchau M.F."/>
            <person name="Hughes D.S.T."/>
            <person name="Murali S.C."/>
            <person name="Chen S."/>
            <person name="Glastad K.M."/>
            <person name="Goodisman M.A.D."/>
            <person name="Werren J.H."/>
            <person name="Vineis J.H."/>
            <person name="Bowen J.L."/>
            <person name="Friedrich M."/>
            <person name="Jones J."/>
            <person name="Robertson H.M."/>
            <person name="Feyereisen R."/>
            <person name="Mechler-Hickson A."/>
            <person name="Mathers N."/>
            <person name="Lee C.E."/>
            <person name="Colbourne J.K."/>
            <person name="Biales A."/>
            <person name="Johnston J.S."/>
            <person name="Wellborn G.A."/>
            <person name="Rosendale A.J."/>
            <person name="Cridge A.G."/>
            <person name="Munoz-Torres M.C."/>
            <person name="Bain P.A."/>
            <person name="Manny A.R."/>
            <person name="Major K.M."/>
            <person name="Lambert F.N."/>
            <person name="Vulpe C.D."/>
            <person name="Tuck P."/>
            <person name="Blalock B.J."/>
            <person name="Lin Y.Y."/>
            <person name="Smith M.E."/>
            <person name="Ochoa-Acuna H."/>
            <person name="Chen M.M."/>
            <person name="Childers C.P."/>
            <person name="Qu J."/>
            <person name="Dugan S."/>
            <person name="Lee S.L."/>
            <person name="Chao H."/>
            <person name="Dinh H."/>
            <person name="Han Y."/>
            <person name="Doddapaneni H."/>
            <person name="Worley K.C."/>
            <person name="Muzny D.M."/>
            <person name="Gibbs R.A."/>
            <person name="Richards S."/>
        </authorList>
    </citation>
    <scope>NUCLEOTIDE SEQUENCE</scope>
    <source>
        <strain evidence="4">HAZT.00-mixed</strain>
        <tissue evidence="4">Whole organism</tissue>
    </source>
</reference>
<protein>
    <submittedName>
        <fullName evidence="6">Ufm1-specific protease 1</fullName>
    </submittedName>
</protein>
<comment type="similarity">
    <text evidence="1">Belongs to the peptidase C78 family.</text>
</comment>
<dbReference type="PANTHER" id="PTHR48153:SF3">
    <property type="entry name" value="INACTIVE UFM1-SPECIFIC PROTEASE 1"/>
    <property type="match status" value="1"/>
</dbReference>
<keyword evidence="6" id="KW-0645">Protease</keyword>
<evidence type="ECO:0000259" key="3">
    <source>
        <dbReference type="Pfam" id="PF07910"/>
    </source>
</evidence>
<organism evidence="4">
    <name type="scientific">Hyalella azteca</name>
    <name type="common">Amphipod</name>
    <dbReference type="NCBI Taxonomy" id="294128"/>
    <lineage>
        <taxon>Eukaryota</taxon>
        <taxon>Metazoa</taxon>
        <taxon>Ecdysozoa</taxon>
        <taxon>Arthropoda</taxon>
        <taxon>Crustacea</taxon>
        <taxon>Multicrustacea</taxon>
        <taxon>Malacostraca</taxon>
        <taxon>Eumalacostraca</taxon>
        <taxon>Peracarida</taxon>
        <taxon>Amphipoda</taxon>
        <taxon>Senticaudata</taxon>
        <taxon>Talitrida</taxon>
        <taxon>Talitroidea</taxon>
        <taxon>Hyalellidae</taxon>
        <taxon>Hyalella</taxon>
    </lineage>
</organism>
<keyword evidence="2" id="KW-0378">Hydrolase</keyword>
<dbReference type="PANTHER" id="PTHR48153">
    <property type="entry name" value="UFM1-SPECIFIC PROTEASE 2"/>
    <property type="match status" value="1"/>
</dbReference>
<dbReference type="EMBL" id="JQDR03009555">
    <property type="protein sequence ID" value="KAA0195533.1"/>
    <property type="molecule type" value="Genomic_DNA"/>
</dbReference>
<keyword evidence="5" id="KW-1185">Reference proteome</keyword>
<evidence type="ECO:0000313" key="6">
    <source>
        <dbReference type="RefSeq" id="XP_018024607.1"/>
    </source>
</evidence>
<dbReference type="OMA" id="AISWIIN"/>
<accession>A0A6A0H1B2</accession>
<dbReference type="GO" id="GO:0071567">
    <property type="term" value="F:deUFMylase activity"/>
    <property type="evidence" value="ECO:0007669"/>
    <property type="project" value="UniProtKB-ARBA"/>
</dbReference>
<dbReference type="KEGG" id="hazt:108680314"/>
<gene>
    <name evidence="6" type="primary">LOC108680314</name>
    <name evidence="4" type="ORF">HAZT_HAZT006119</name>
</gene>
<reference evidence="4" key="1">
    <citation type="submission" date="2014-08" db="EMBL/GenBank/DDBJ databases">
        <authorList>
            <person name="Murali S."/>
            <person name="Richards S."/>
            <person name="Bandaranaike D."/>
            <person name="Bellair M."/>
            <person name="Blankenburg K."/>
            <person name="Chao H."/>
            <person name="Dinh H."/>
            <person name="Doddapaneni H."/>
            <person name="Dugan-Rocha S."/>
            <person name="Elkadiri S."/>
            <person name="Gnanaolivu R."/>
            <person name="Hughes D."/>
            <person name="Lee S."/>
            <person name="Li M."/>
            <person name="Ming W."/>
            <person name="Munidasa M."/>
            <person name="Muniz J."/>
            <person name="Nguyen L."/>
            <person name="Osuji N."/>
            <person name="Pu L.-L."/>
            <person name="Puazo M."/>
            <person name="Skinner E."/>
            <person name="Qu C."/>
            <person name="Quiroz J."/>
            <person name="Raj R."/>
            <person name="Weissenberger G."/>
            <person name="Xin Y."/>
            <person name="Zou X."/>
            <person name="Han Y."/>
            <person name="Worley K."/>
            <person name="Muzny D."/>
            <person name="Gibbs R."/>
        </authorList>
    </citation>
    <scope>NUCLEOTIDE SEQUENCE</scope>
    <source>
        <strain evidence="4">HAZT.00-mixed</strain>
        <tissue evidence="4">Whole organism</tissue>
    </source>
</reference>
<dbReference type="CTD" id="402682"/>
<reference evidence="4" key="3">
    <citation type="submission" date="2019-06" db="EMBL/GenBank/DDBJ databases">
        <authorList>
            <person name="Poynton C."/>
            <person name="Hasenbein S."/>
            <person name="Benoit J.B."/>
            <person name="Sepulveda M.S."/>
            <person name="Poelchau M.F."/>
            <person name="Murali S.C."/>
            <person name="Chen S."/>
            <person name="Glastad K.M."/>
            <person name="Werren J.H."/>
            <person name="Vineis J.H."/>
            <person name="Bowen J.L."/>
            <person name="Friedrich M."/>
            <person name="Jones J."/>
            <person name="Robertson H.M."/>
            <person name="Feyereisen R."/>
            <person name="Mechler-Hickson A."/>
            <person name="Mathers N."/>
            <person name="Lee C.E."/>
            <person name="Colbourne J.K."/>
            <person name="Biales A."/>
            <person name="Johnston J.S."/>
            <person name="Wellborn G.A."/>
            <person name="Rosendale A.J."/>
            <person name="Cridge A.G."/>
            <person name="Munoz-Torres M.C."/>
            <person name="Bain P.A."/>
            <person name="Manny A.R."/>
            <person name="Major K.M."/>
            <person name="Lambert F.N."/>
            <person name="Vulpe C.D."/>
            <person name="Tuck P."/>
            <person name="Blalock B.J."/>
            <person name="Lin Y.-Y."/>
            <person name="Smith M.E."/>
            <person name="Ochoa-Acuna H."/>
            <person name="Chen M.-J.M."/>
            <person name="Childers C.P."/>
            <person name="Qu J."/>
            <person name="Dugan S."/>
            <person name="Lee S.L."/>
            <person name="Chao H."/>
            <person name="Dinh H."/>
            <person name="Han Y."/>
            <person name="Doddapaneni H."/>
            <person name="Worley K.C."/>
            <person name="Muzny D.M."/>
            <person name="Gibbs R.A."/>
            <person name="Richards S."/>
        </authorList>
    </citation>
    <scope>NUCLEOTIDE SEQUENCE</scope>
    <source>
        <strain evidence="4">HAZT.00-mixed</strain>
        <tissue evidence="4">Whole organism</tissue>
    </source>
</reference>
<dbReference type="GO" id="GO:0006508">
    <property type="term" value="P:proteolysis"/>
    <property type="evidence" value="ECO:0007669"/>
    <property type="project" value="UniProtKB-KW"/>
</dbReference>
<name>A0A6A0H1B2_HYAAZ</name>
<evidence type="ECO:0000313" key="5">
    <source>
        <dbReference type="Proteomes" id="UP000694843"/>
    </source>
</evidence>
<dbReference type="InterPro" id="IPR012462">
    <property type="entry name" value="UFSP1/2_DUB_cat"/>
</dbReference>
<dbReference type="GeneID" id="108680314"/>
<sequence length="231" mass="25542">MGGGQDYVCSLLTNPHAGLSLPPDAGTVNLVQGDYLFYHYGCDGFDDRGWGCGYRTLMSLSSWIRGQKLRSHDNSGFSTLAPVPANKNIQEILTKIQDKPPSFIGSHDWIGCVEAGYVLDELYGVECRIVHVASGAQLDKHVPELVEHFKVRGSPVMMGGDRDNLSKGIMGICQCKDMTYLLVVDPHFWGEARDRNSLQSEGYVQWKPLSEFDGNSFYNFCLPQLSAIASL</sequence>
<evidence type="ECO:0000256" key="2">
    <source>
        <dbReference type="ARBA" id="ARBA00022801"/>
    </source>
</evidence>
<reference evidence="6" key="4">
    <citation type="submission" date="2025-04" db="UniProtKB">
        <authorList>
            <consortium name="RefSeq"/>
        </authorList>
    </citation>
    <scope>IDENTIFICATION</scope>
    <source>
        <tissue evidence="6">Whole organism</tissue>
    </source>
</reference>
<evidence type="ECO:0000256" key="1">
    <source>
        <dbReference type="ARBA" id="ARBA00008552"/>
    </source>
</evidence>
<proteinExistence type="inferred from homology"/>